<feature type="region of interest" description="Disordered" evidence="1">
    <location>
        <begin position="403"/>
        <end position="435"/>
    </location>
</feature>
<evidence type="ECO:0000313" key="2">
    <source>
        <dbReference type="EMBL" id="MBC3862435.1"/>
    </source>
</evidence>
<protein>
    <recommendedName>
        <fullName evidence="4">TnsE C-terminal domain-containing protein</fullName>
    </recommendedName>
</protein>
<evidence type="ECO:0000256" key="1">
    <source>
        <dbReference type="SAM" id="MobiDB-lite"/>
    </source>
</evidence>
<dbReference type="Proteomes" id="UP000634011">
    <property type="component" value="Unassembled WGS sequence"/>
</dbReference>
<feature type="compositionally biased region" description="Polar residues" evidence="1">
    <location>
        <begin position="336"/>
        <end position="348"/>
    </location>
</feature>
<dbReference type="RefSeq" id="WP_186912362.1">
    <property type="nucleotide sequence ID" value="NZ_JACOFV010000008.1"/>
</dbReference>
<evidence type="ECO:0008006" key="4">
    <source>
        <dbReference type="Google" id="ProtNLM"/>
    </source>
</evidence>
<proteinExistence type="predicted"/>
<dbReference type="AlphaFoldDB" id="A0A923HG69"/>
<accession>A0A923HG69</accession>
<dbReference type="EMBL" id="JACOFV010000008">
    <property type="protein sequence ID" value="MBC3862435.1"/>
    <property type="molecule type" value="Genomic_DNA"/>
</dbReference>
<sequence>MDENEASVESDVLFQKFPSGGGLYRIHYAGSYIHPKSEHHTPRVGIWLSEVNLNSHGEFITKSISKNGSVFPELTFLVESAGSIPSLAIGTYWQDGHRVKIGGVPEDISESFEIGAHELWDMVVATDTISSQREMWIPTHSYQFCGIDVSDAFHNFAKAPMVRVTAKCGTQLLIPPYEIFRAYFCPCSELARELLSHRFDDAVAALAKHYKLPNLDSNIFEIELNKNIPEIAARYLALFLGTDVGTMRATSVRIDVVNQWRSDPMGTHWIKALPPFPDHDIQIKLAGKWITKRGENSHRKSSREDRFFAFRITDSTFPSLPYQINHVSETKYIPTYTNEQPNAETGSTQEKEAKHRSVTQLIGDEDAEIGAAILHLPSLSVNWLRDSLPEINRVYRKIQEYPGGVRAQQSSPERNRASTGSKGAKGTFPQASLSSQDSEQVIERFMALELCLNTLKKNNIISDWQEHAIVRPINKLGRNYCALVDKDATIYYKWSLVYDPFIRSRLVWLIQLERKGHLIYLLDIEPRSKSDTYAILVFVPASKTLELKVIERLFNHCITKEGRFSNYSSSGFQGDLLWTKAFHKFEENQLDPEKLLGAIDEVIELSTS</sequence>
<keyword evidence="3" id="KW-1185">Reference proteome</keyword>
<name>A0A923HG69_9BURK</name>
<feature type="compositionally biased region" description="Polar residues" evidence="1">
    <location>
        <begin position="407"/>
        <end position="421"/>
    </location>
</feature>
<feature type="region of interest" description="Disordered" evidence="1">
    <location>
        <begin position="336"/>
        <end position="357"/>
    </location>
</feature>
<reference evidence="2" key="1">
    <citation type="submission" date="2020-08" db="EMBL/GenBank/DDBJ databases">
        <title>Novel species isolated from subtropical streams in China.</title>
        <authorList>
            <person name="Lu H."/>
        </authorList>
    </citation>
    <scope>NUCLEOTIDE SEQUENCE</scope>
    <source>
        <strain evidence="2">KACC 12607</strain>
    </source>
</reference>
<evidence type="ECO:0000313" key="3">
    <source>
        <dbReference type="Proteomes" id="UP000634011"/>
    </source>
</evidence>
<gene>
    <name evidence="2" type="ORF">H8K32_10025</name>
</gene>
<organism evidence="2 3">
    <name type="scientific">Undibacterium jejuense</name>
    <dbReference type="NCBI Taxonomy" id="1344949"/>
    <lineage>
        <taxon>Bacteria</taxon>
        <taxon>Pseudomonadati</taxon>
        <taxon>Pseudomonadota</taxon>
        <taxon>Betaproteobacteria</taxon>
        <taxon>Burkholderiales</taxon>
        <taxon>Oxalobacteraceae</taxon>
        <taxon>Undibacterium</taxon>
    </lineage>
</organism>
<comment type="caution">
    <text evidence="2">The sequence shown here is derived from an EMBL/GenBank/DDBJ whole genome shotgun (WGS) entry which is preliminary data.</text>
</comment>